<dbReference type="Proteomes" id="UP000257109">
    <property type="component" value="Unassembled WGS sequence"/>
</dbReference>
<dbReference type="EMBL" id="QJKJ01006431">
    <property type="protein sequence ID" value="RDX86742.1"/>
    <property type="molecule type" value="Genomic_DNA"/>
</dbReference>
<reference evidence="2" key="1">
    <citation type="submission" date="2018-05" db="EMBL/GenBank/DDBJ databases">
        <title>Draft genome of Mucuna pruriens seed.</title>
        <authorList>
            <person name="Nnadi N.E."/>
            <person name="Vos R."/>
            <person name="Hasami M.H."/>
            <person name="Devisetty U.K."/>
            <person name="Aguiy J.C."/>
        </authorList>
    </citation>
    <scope>NUCLEOTIDE SEQUENCE [LARGE SCALE GENOMIC DNA]</scope>
    <source>
        <strain evidence="2">JCA_2017</strain>
    </source>
</reference>
<protein>
    <recommendedName>
        <fullName evidence="1">Reverse transcriptase Ty1/copia-type domain-containing protein</fullName>
    </recommendedName>
</protein>
<dbReference type="OrthoDB" id="10264378at2759"/>
<feature type="non-terminal residue" evidence="2">
    <location>
        <position position="1"/>
    </location>
</feature>
<keyword evidence="3" id="KW-1185">Reference proteome</keyword>
<sequence length="401" mass="45966">MWHYRLGHPYHEAFNFVLHVALAKYIVSLHMPHAIYNSPFELLFCDLGSSTHGIIFQFKHLIEVQFNTKLKVVFKLTVKWNFELSLLSLQCMELFIDLCVHTLTIRMVQLNESTVMFKLALHSSPQVLGLCVFNSNLLDQLHAYDNFMDEISLLLPFEPDPHHRPYNQHKLIFHSKECIFLNYSSFHKGYTCLAPDGRICFQRSLYLSTFTLFSTYYHLGSSSTILFLPLMFHVCHNTASATDSSTSSFVPPTIVQNVCHNTTSNLLPFIHLDNIHPMQTRGKSGIVQPRLQPILLLTEIEPIGQKQALAKPKWVAVMFEGYQAMFGSNKTLMVPFRSTKPNLLLKASINNQCWHIKQIDVNNAFLNGILAKEVYMQQPLGFKAKDKSLVCKLNKAIYGLK</sequence>
<feature type="domain" description="Reverse transcriptase Ty1/copia-type" evidence="1">
    <location>
        <begin position="344"/>
        <end position="401"/>
    </location>
</feature>
<evidence type="ECO:0000313" key="3">
    <source>
        <dbReference type="Proteomes" id="UP000257109"/>
    </source>
</evidence>
<dbReference type="InterPro" id="IPR013103">
    <property type="entry name" value="RVT_2"/>
</dbReference>
<proteinExistence type="predicted"/>
<gene>
    <name evidence="2" type="ORF">CR513_31882</name>
</gene>
<accession>A0A371G859</accession>
<dbReference type="Pfam" id="PF07727">
    <property type="entry name" value="RVT_2"/>
    <property type="match status" value="1"/>
</dbReference>
<evidence type="ECO:0000313" key="2">
    <source>
        <dbReference type="EMBL" id="RDX86742.1"/>
    </source>
</evidence>
<comment type="caution">
    <text evidence="2">The sequence shown here is derived from an EMBL/GenBank/DDBJ whole genome shotgun (WGS) entry which is preliminary data.</text>
</comment>
<evidence type="ECO:0000259" key="1">
    <source>
        <dbReference type="Pfam" id="PF07727"/>
    </source>
</evidence>
<organism evidence="2 3">
    <name type="scientific">Mucuna pruriens</name>
    <name type="common">Velvet bean</name>
    <name type="synonym">Dolichos pruriens</name>
    <dbReference type="NCBI Taxonomy" id="157652"/>
    <lineage>
        <taxon>Eukaryota</taxon>
        <taxon>Viridiplantae</taxon>
        <taxon>Streptophyta</taxon>
        <taxon>Embryophyta</taxon>
        <taxon>Tracheophyta</taxon>
        <taxon>Spermatophyta</taxon>
        <taxon>Magnoliopsida</taxon>
        <taxon>eudicotyledons</taxon>
        <taxon>Gunneridae</taxon>
        <taxon>Pentapetalae</taxon>
        <taxon>rosids</taxon>
        <taxon>fabids</taxon>
        <taxon>Fabales</taxon>
        <taxon>Fabaceae</taxon>
        <taxon>Papilionoideae</taxon>
        <taxon>50 kb inversion clade</taxon>
        <taxon>NPAAA clade</taxon>
        <taxon>indigoferoid/millettioid clade</taxon>
        <taxon>Phaseoleae</taxon>
        <taxon>Mucuna</taxon>
    </lineage>
</organism>
<name>A0A371G859_MUCPR</name>
<dbReference type="AlphaFoldDB" id="A0A371G859"/>